<gene>
    <name evidence="2" type="ORF">METZ01_LOCUS275126</name>
</gene>
<protein>
    <recommendedName>
        <fullName evidence="1">LUD domain-containing protein</fullName>
    </recommendedName>
</protein>
<dbReference type="PANTHER" id="PTHR43682:SF1">
    <property type="entry name" value="LACTATE UTILIZATION PROTEIN C"/>
    <property type="match status" value="1"/>
</dbReference>
<evidence type="ECO:0000313" key="2">
    <source>
        <dbReference type="EMBL" id="SVC22272.1"/>
    </source>
</evidence>
<evidence type="ECO:0000259" key="1">
    <source>
        <dbReference type="Pfam" id="PF02589"/>
    </source>
</evidence>
<dbReference type="PANTHER" id="PTHR43682">
    <property type="entry name" value="LACTATE UTILIZATION PROTEIN C"/>
    <property type="match status" value="1"/>
</dbReference>
<feature type="domain" description="LUD" evidence="1">
    <location>
        <begin position="45"/>
        <end position="223"/>
    </location>
</feature>
<dbReference type="InterPro" id="IPR003741">
    <property type="entry name" value="LUD_dom"/>
</dbReference>
<dbReference type="Pfam" id="PF02589">
    <property type="entry name" value="LUD_dom"/>
    <property type="match status" value="1"/>
</dbReference>
<accession>A0A382KFZ7</accession>
<sequence>MNETASSRSRILERLHGIHSQSRFADHPEITETQSPSWTTEEKISRLKSRMEAVHSEIHRCSEQEFDTVFRKVVDEKSIGSLLYAKNTQLGSRIHSLKQSNQENMPELVNYDVSIETMKKRIFSFDASITETLGGIAETGSLILWPSRDEPRLMSLIPPIHLAVLQAETIYNTFSEAIDEGKWDEKGMPTNALLISGPSKTADIEQTLVYGVHGPKQLVVFIIQSN</sequence>
<dbReference type="Gene3D" id="3.40.50.10420">
    <property type="entry name" value="NagB/RpiA/CoA transferase-like"/>
    <property type="match status" value="1"/>
</dbReference>
<dbReference type="InterPro" id="IPR037171">
    <property type="entry name" value="NagB/RpiA_transferase-like"/>
</dbReference>
<name>A0A382KFZ7_9ZZZZ</name>
<dbReference type="AlphaFoldDB" id="A0A382KFZ7"/>
<dbReference type="EMBL" id="UINC01079858">
    <property type="protein sequence ID" value="SVC22272.1"/>
    <property type="molecule type" value="Genomic_DNA"/>
</dbReference>
<dbReference type="InterPro" id="IPR024185">
    <property type="entry name" value="FTHF_cligase-like_sf"/>
</dbReference>
<proteinExistence type="predicted"/>
<reference evidence="2" key="1">
    <citation type="submission" date="2018-05" db="EMBL/GenBank/DDBJ databases">
        <authorList>
            <person name="Lanie J.A."/>
            <person name="Ng W.-L."/>
            <person name="Kazmierczak K.M."/>
            <person name="Andrzejewski T.M."/>
            <person name="Davidsen T.M."/>
            <person name="Wayne K.J."/>
            <person name="Tettelin H."/>
            <person name="Glass J.I."/>
            <person name="Rusch D."/>
            <person name="Podicherti R."/>
            <person name="Tsui H.-C.T."/>
            <person name="Winkler M.E."/>
        </authorList>
    </citation>
    <scope>NUCLEOTIDE SEQUENCE</scope>
</reference>
<organism evidence="2">
    <name type="scientific">marine metagenome</name>
    <dbReference type="NCBI Taxonomy" id="408172"/>
    <lineage>
        <taxon>unclassified sequences</taxon>
        <taxon>metagenomes</taxon>
        <taxon>ecological metagenomes</taxon>
    </lineage>
</organism>
<dbReference type="SUPFAM" id="SSF100950">
    <property type="entry name" value="NagB/RpiA/CoA transferase-like"/>
    <property type="match status" value="1"/>
</dbReference>